<accession>A0AAV3Z741</accession>
<reference evidence="1 2" key="1">
    <citation type="journal article" date="2021" name="Elife">
        <title>Chloroplast acquisition without the gene transfer in kleptoplastic sea slugs, Plakobranchus ocellatus.</title>
        <authorList>
            <person name="Maeda T."/>
            <person name="Takahashi S."/>
            <person name="Yoshida T."/>
            <person name="Shimamura S."/>
            <person name="Takaki Y."/>
            <person name="Nagai Y."/>
            <person name="Toyoda A."/>
            <person name="Suzuki Y."/>
            <person name="Arimoto A."/>
            <person name="Ishii H."/>
            <person name="Satoh N."/>
            <person name="Nishiyama T."/>
            <person name="Hasebe M."/>
            <person name="Maruyama T."/>
            <person name="Minagawa J."/>
            <person name="Obokata J."/>
            <person name="Shigenobu S."/>
        </authorList>
    </citation>
    <scope>NUCLEOTIDE SEQUENCE [LARGE SCALE GENOMIC DNA]</scope>
</reference>
<evidence type="ECO:0000313" key="1">
    <source>
        <dbReference type="EMBL" id="GFN90527.1"/>
    </source>
</evidence>
<protein>
    <submittedName>
        <fullName evidence="1">Uncharacterized protein</fullName>
    </submittedName>
</protein>
<sequence>MKANWGVFREALELKILKLNNIPIDRQFCPCGHKGREARGTQRNPEKILTRLDTGAKTGGRKPETGSVSLCLTVQNRERYQALRRRTQKVVQIPRTKWWHK</sequence>
<evidence type="ECO:0000313" key="2">
    <source>
        <dbReference type="Proteomes" id="UP000735302"/>
    </source>
</evidence>
<dbReference type="EMBL" id="BLXT01002056">
    <property type="protein sequence ID" value="GFN90527.1"/>
    <property type="molecule type" value="Genomic_DNA"/>
</dbReference>
<dbReference type="AlphaFoldDB" id="A0AAV3Z741"/>
<dbReference type="Proteomes" id="UP000735302">
    <property type="component" value="Unassembled WGS sequence"/>
</dbReference>
<gene>
    <name evidence="1" type="ORF">PoB_001703300</name>
</gene>
<organism evidence="1 2">
    <name type="scientific">Plakobranchus ocellatus</name>
    <dbReference type="NCBI Taxonomy" id="259542"/>
    <lineage>
        <taxon>Eukaryota</taxon>
        <taxon>Metazoa</taxon>
        <taxon>Spiralia</taxon>
        <taxon>Lophotrochozoa</taxon>
        <taxon>Mollusca</taxon>
        <taxon>Gastropoda</taxon>
        <taxon>Heterobranchia</taxon>
        <taxon>Euthyneura</taxon>
        <taxon>Panpulmonata</taxon>
        <taxon>Sacoglossa</taxon>
        <taxon>Placobranchoidea</taxon>
        <taxon>Plakobranchidae</taxon>
        <taxon>Plakobranchus</taxon>
    </lineage>
</organism>
<name>A0AAV3Z741_9GAST</name>
<proteinExistence type="predicted"/>
<comment type="caution">
    <text evidence="1">The sequence shown here is derived from an EMBL/GenBank/DDBJ whole genome shotgun (WGS) entry which is preliminary data.</text>
</comment>
<keyword evidence="2" id="KW-1185">Reference proteome</keyword>